<keyword evidence="5" id="KW-0156">Chromatin regulator</keyword>
<evidence type="ECO:0000256" key="1">
    <source>
        <dbReference type="ARBA" id="ARBA00004123"/>
    </source>
</evidence>
<evidence type="ECO:0000256" key="7">
    <source>
        <dbReference type="PROSITE-ProRule" id="PRU00221"/>
    </source>
</evidence>
<gene>
    <name evidence="10" type="ORF">TGMAS_231280A</name>
</gene>
<dbReference type="GO" id="GO:0000417">
    <property type="term" value="C:HIR complex"/>
    <property type="evidence" value="ECO:0007669"/>
    <property type="project" value="TreeGrafter"/>
</dbReference>
<evidence type="ECO:0000259" key="9">
    <source>
        <dbReference type="Pfam" id="PF24105"/>
    </source>
</evidence>
<comment type="caution">
    <text evidence="10">The sequence shown here is derived from an EMBL/GenBank/DDBJ whole genome shotgun (WGS) entry which is preliminary data.</text>
</comment>
<evidence type="ECO:0000256" key="4">
    <source>
        <dbReference type="ARBA" id="ARBA00022737"/>
    </source>
</evidence>
<dbReference type="Gene3D" id="2.130.10.10">
    <property type="entry name" value="YVTN repeat-like/Quinoprotein amine dehydrogenase"/>
    <property type="match status" value="1"/>
</dbReference>
<dbReference type="InterPro" id="IPR001680">
    <property type="entry name" value="WD40_rpt"/>
</dbReference>
<keyword evidence="6" id="KW-0539">Nucleus</keyword>
<organism evidence="10 11">
    <name type="scientific">Toxoplasma gondii MAS</name>
    <dbReference type="NCBI Taxonomy" id="943118"/>
    <lineage>
        <taxon>Eukaryota</taxon>
        <taxon>Sar</taxon>
        <taxon>Alveolata</taxon>
        <taxon>Apicomplexa</taxon>
        <taxon>Conoidasida</taxon>
        <taxon>Coccidia</taxon>
        <taxon>Eucoccidiorida</taxon>
        <taxon>Eimeriorina</taxon>
        <taxon>Sarcocystidae</taxon>
        <taxon>Toxoplasma</taxon>
    </lineage>
</organism>
<evidence type="ECO:0000256" key="6">
    <source>
        <dbReference type="ARBA" id="ARBA00023242"/>
    </source>
</evidence>
<dbReference type="InterPro" id="IPR031120">
    <property type="entry name" value="HIR1-like"/>
</dbReference>
<dbReference type="SMART" id="SM00320">
    <property type="entry name" value="WD40"/>
    <property type="match status" value="4"/>
</dbReference>
<feature type="compositionally biased region" description="Basic and acidic residues" evidence="8">
    <location>
        <begin position="75"/>
        <end position="96"/>
    </location>
</feature>
<dbReference type="GO" id="GO:0000785">
    <property type="term" value="C:chromatin"/>
    <property type="evidence" value="ECO:0007669"/>
    <property type="project" value="TreeGrafter"/>
</dbReference>
<comment type="subcellular location">
    <subcellularLocation>
        <location evidence="1">Nucleus</location>
    </subcellularLocation>
</comment>
<dbReference type="GO" id="GO:0006351">
    <property type="term" value="P:DNA-templated transcription"/>
    <property type="evidence" value="ECO:0007669"/>
    <property type="project" value="InterPro"/>
</dbReference>
<proteinExistence type="inferred from homology"/>
<dbReference type="InterPro" id="IPR015943">
    <property type="entry name" value="WD40/YVTN_repeat-like_dom_sf"/>
</dbReference>
<comment type="similarity">
    <text evidence="2">Belongs to the WD repeat HIR1 family.</text>
</comment>
<feature type="domain" description="CAF1B/HIR1 beta-propeller" evidence="9">
    <location>
        <begin position="103"/>
        <end position="283"/>
    </location>
</feature>
<dbReference type="Proteomes" id="UP000028821">
    <property type="component" value="Unassembled WGS sequence"/>
</dbReference>
<dbReference type="InterPro" id="IPR055410">
    <property type="entry name" value="Beta-prop_CAF1B_HIR1"/>
</dbReference>
<dbReference type="SUPFAM" id="SSF50978">
    <property type="entry name" value="WD40 repeat-like"/>
    <property type="match status" value="1"/>
</dbReference>
<dbReference type="PANTHER" id="PTHR13831">
    <property type="entry name" value="MEMBER OF THE HIR1 FAMILY OF WD-REPEAT PROTEINS"/>
    <property type="match status" value="1"/>
</dbReference>
<dbReference type="PROSITE" id="PS50294">
    <property type="entry name" value="WD_REPEATS_REGION"/>
    <property type="match status" value="1"/>
</dbReference>
<protein>
    <submittedName>
        <fullName evidence="10">WD domain, G-beta repeat-containing protein</fullName>
    </submittedName>
</protein>
<dbReference type="Pfam" id="PF24105">
    <property type="entry name" value="Beta-prop_CAF1B_HIR1"/>
    <property type="match status" value="1"/>
</dbReference>
<accession>A0A086QXV9</accession>
<evidence type="ECO:0000256" key="3">
    <source>
        <dbReference type="ARBA" id="ARBA00022574"/>
    </source>
</evidence>
<dbReference type="GO" id="GO:0006338">
    <property type="term" value="P:chromatin remodeling"/>
    <property type="evidence" value="ECO:0007669"/>
    <property type="project" value="TreeGrafter"/>
</dbReference>
<keyword evidence="4" id="KW-0677">Repeat</keyword>
<feature type="repeat" description="WD" evidence="7">
    <location>
        <begin position="144"/>
        <end position="177"/>
    </location>
</feature>
<evidence type="ECO:0000256" key="8">
    <source>
        <dbReference type="SAM" id="MobiDB-lite"/>
    </source>
</evidence>
<sequence length="351" mass="38317">MPRVSLPQVLWHSKDDRHSDRVYSVDLQPLLSVQTLSRHPSFLTRASAALSTLSGEDGRAGGSSPQASVAPSLSPEKEERDNERERGGLSRREERAREKRAATLAAHCRLATAGADEFVHLWKWSFEAPGASRRGVQVSCVARLLGHEREVNCVRWSPCGVFLASGGCDHAACIWELGQKPESVPLGYDASMLEYDEWWTRVSLYRCIEAVNSLAWAPSGRQLAIGTEDGRVIVADVLNGVLATKSARVLEGHANMVQGVAWDPLDTYLVSQSSDQTYALLRLEKTGELVSFVGCSSVFQSLLPVVLLLPLSTCFASSRSLCSHASFQVLSFLPFLSFLSFLPSAGARAFP</sequence>
<evidence type="ECO:0000313" key="11">
    <source>
        <dbReference type="Proteomes" id="UP000028821"/>
    </source>
</evidence>
<dbReference type="AlphaFoldDB" id="A0A086QXV9"/>
<dbReference type="PROSITE" id="PS50082">
    <property type="entry name" value="WD_REPEATS_2"/>
    <property type="match status" value="2"/>
</dbReference>
<dbReference type="InterPro" id="IPR036322">
    <property type="entry name" value="WD40_repeat_dom_sf"/>
</dbReference>
<evidence type="ECO:0000256" key="2">
    <source>
        <dbReference type="ARBA" id="ARBA00007306"/>
    </source>
</evidence>
<dbReference type="PROSITE" id="PS00678">
    <property type="entry name" value="WD_REPEATS_1"/>
    <property type="match status" value="1"/>
</dbReference>
<dbReference type="OrthoDB" id="538223at2759"/>
<evidence type="ECO:0000313" key="10">
    <source>
        <dbReference type="EMBL" id="KFH17441.1"/>
    </source>
</evidence>
<reference evidence="10 11" key="1">
    <citation type="submission" date="2014-04" db="EMBL/GenBank/DDBJ databases">
        <authorList>
            <person name="Sibley D."/>
            <person name="Venepally P."/>
            <person name="Karamycheva S."/>
            <person name="Hadjithomas M."/>
            <person name="Khan A."/>
            <person name="Brunk B."/>
            <person name="Roos D."/>
            <person name="Caler E."/>
            <person name="Lorenzi H."/>
        </authorList>
    </citation>
    <scope>NUCLEOTIDE SEQUENCE [LARGE SCALE GENOMIC DNA]</scope>
    <source>
        <strain evidence="10 11">MAS</strain>
    </source>
</reference>
<feature type="repeat" description="WD" evidence="7">
    <location>
        <begin position="250"/>
        <end position="291"/>
    </location>
</feature>
<name>A0A086QXV9_TOXGO</name>
<evidence type="ECO:0000256" key="5">
    <source>
        <dbReference type="ARBA" id="ARBA00022853"/>
    </source>
</evidence>
<dbReference type="GO" id="GO:0005634">
    <property type="term" value="C:nucleus"/>
    <property type="evidence" value="ECO:0007669"/>
    <property type="project" value="UniProtKB-SubCell"/>
</dbReference>
<dbReference type="EMBL" id="AEXC02000288">
    <property type="protein sequence ID" value="KFH17441.1"/>
    <property type="molecule type" value="Genomic_DNA"/>
</dbReference>
<keyword evidence="3 7" id="KW-0853">WD repeat</keyword>
<feature type="region of interest" description="Disordered" evidence="8">
    <location>
        <begin position="53"/>
        <end position="96"/>
    </location>
</feature>
<dbReference type="GO" id="GO:0031491">
    <property type="term" value="F:nucleosome binding"/>
    <property type="evidence" value="ECO:0007669"/>
    <property type="project" value="TreeGrafter"/>
</dbReference>
<dbReference type="VEuPathDB" id="ToxoDB:TGMAS_231280A"/>
<dbReference type="InterPro" id="IPR019775">
    <property type="entry name" value="WD40_repeat_CS"/>
</dbReference>
<dbReference type="PANTHER" id="PTHR13831:SF0">
    <property type="entry name" value="PROTEIN HIRA"/>
    <property type="match status" value="1"/>
</dbReference>